<name>A0A485LGJ5_9STRA</name>
<feature type="domain" description="Beta/gamma crystallin 'Greek key'" evidence="5">
    <location>
        <begin position="594"/>
        <end position="636"/>
    </location>
</feature>
<dbReference type="Proteomes" id="UP000332933">
    <property type="component" value="Unassembled WGS sequence"/>
</dbReference>
<feature type="compositionally biased region" description="Basic and acidic residues" evidence="3">
    <location>
        <begin position="942"/>
        <end position="954"/>
    </location>
</feature>
<dbReference type="EMBL" id="CAADRA010006981">
    <property type="protein sequence ID" value="VFT97692.1"/>
    <property type="molecule type" value="Genomic_DNA"/>
</dbReference>
<evidence type="ECO:0000313" key="8">
    <source>
        <dbReference type="Proteomes" id="UP000332933"/>
    </source>
</evidence>
<feature type="chain" id="PRO_5036116503" evidence="4">
    <location>
        <begin position="24"/>
        <end position="954"/>
    </location>
</feature>
<feature type="signal peptide" evidence="4">
    <location>
        <begin position="1"/>
        <end position="23"/>
    </location>
</feature>
<keyword evidence="2" id="KW-0677">Repeat</keyword>
<keyword evidence="8" id="KW-1185">Reference proteome</keyword>
<dbReference type="InterPro" id="IPR001064">
    <property type="entry name" value="Beta/gamma_crystallin"/>
</dbReference>
<accession>A0A485LGJ5</accession>
<dbReference type="SUPFAM" id="SSF49695">
    <property type="entry name" value="gamma-Crystallin-like"/>
    <property type="match status" value="1"/>
</dbReference>
<sequence length="954" mass="106423">MVGLGRRCCVVVFFLCWFAHAQIQVFSEPNFQGTSSTLANGTVVNDFQGQIGSLRSYYLALHVYSKPNLNGNVTVVARDVVDLTSLAVGSISVTQVNWTFAAVNLFVNPQQDWRKLSGPFVQYIPGYTVDDFQGRFEFVDNCPSFGINAILICFTGVNFTGSRSLVYTPKAVSSIVRSFQVVAYNDSWRAIELYQHASRENPVAQLLAGESIAHWNGPTLERIVVPRHLVAVIYSRHSFTGNKTFAFPFRTLYCTTLQIGSIDVVLYNASMDMVEIFPLPNFNGPPLQFKAGDAVSTFKGSIGWIRIPLLHALVVYQGEQFAGSSVQLTQNEIQEFTTYKLFQVQSFQIQSIPMPPAVYLFTSYRCSGLPTKTLYLHEKEPIVNDTFQCLHVHSEFALVMYARPNYQGNRLFVWSAMGDMPPAIWETMASFVVIEKANVASFVRDDASSPDSIVWASKIYLTSALEIRAYDVISVGDNRSNIVELSSHNQVDYIDIPPGVIVQAFCRPDFKGSFRILTESGTYPFVRSFRVYRTDGALPTTDDESVVAFLKHGREGRSDWSLLVPARETSASLIVFAMTLGAHGFDTVDVPASLALVVYSGSQFQGQRRIIPSGIYTAEEQGIDFLYSMQSFRVIQSSDVALLPTESTGLRGVRGHFTSKVCTEANITFVLDQEYMVLPKLDWSVLYIPDGLALVAYDRPWLLGRYVVWTSPVVKSPRSLGAKIRSVKVVLASEAPPPQLDPLPPSVFGGPFGRIYVDEEEPNIGRWEEAWLPDGCSIGVSSMTFWTFSSFDGYCMTLYNDYNFQESKTVIKIDGRLVSEYKSFKLHRANNCPVTPTEFAGIYPNLFGLDVPPILMQIGDNISALVFPWNAPIQKVTVPNGLKILAYAREQFQGDCTTWAKDSVLNEPNISSLRVRAVDDVSMPCEETFDQSKSTNTQQDDLTNHDLESSVRNF</sequence>
<evidence type="ECO:0000256" key="4">
    <source>
        <dbReference type="SAM" id="SignalP"/>
    </source>
</evidence>
<dbReference type="AlphaFoldDB" id="A0A485LGJ5"/>
<comment type="similarity">
    <text evidence="1">Belongs to the beta/gamma-crystallin family.</text>
</comment>
<reference evidence="6" key="2">
    <citation type="submission" date="2019-06" db="EMBL/GenBank/DDBJ databases">
        <title>Genomics analysis of Aphanomyces spp. identifies a new class of oomycete effector associated with host adaptation.</title>
        <authorList>
            <person name="Gaulin E."/>
        </authorList>
    </citation>
    <scope>NUCLEOTIDE SEQUENCE</scope>
    <source>
        <strain evidence="6">CBS 578.67</strain>
    </source>
</reference>
<dbReference type="InterPro" id="IPR011024">
    <property type="entry name" value="G_crystallin-like"/>
</dbReference>
<gene>
    <name evidence="7" type="primary">Aste57867_21017</name>
    <name evidence="6" type="ORF">As57867_020949</name>
    <name evidence="7" type="ORF">ASTE57867_21017</name>
</gene>
<feature type="compositionally biased region" description="Polar residues" evidence="3">
    <location>
        <begin position="931"/>
        <end position="941"/>
    </location>
</feature>
<evidence type="ECO:0000313" key="6">
    <source>
        <dbReference type="EMBL" id="KAF0687221.1"/>
    </source>
</evidence>
<evidence type="ECO:0000313" key="7">
    <source>
        <dbReference type="EMBL" id="VFT97692.1"/>
    </source>
</evidence>
<dbReference type="EMBL" id="VJMH01006955">
    <property type="protein sequence ID" value="KAF0687221.1"/>
    <property type="molecule type" value="Genomic_DNA"/>
</dbReference>
<feature type="region of interest" description="Disordered" evidence="3">
    <location>
        <begin position="929"/>
        <end position="954"/>
    </location>
</feature>
<reference evidence="7 8" key="1">
    <citation type="submission" date="2019-03" db="EMBL/GenBank/DDBJ databases">
        <authorList>
            <person name="Gaulin E."/>
            <person name="Dumas B."/>
        </authorList>
    </citation>
    <scope>NUCLEOTIDE SEQUENCE [LARGE SCALE GENOMIC DNA]</scope>
    <source>
        <strain evidence="7">CBS 568.67</strain>
    </source>
</reference>
<organism evidence="7 8">
    <name type="scientific">Aphanomyces stellatus</name>
    <dbReference type="NCBI Taxonomy" id="120398"/>
    <lineage>
        <taxon>Eukaryota</taxon>
        <taxon>Sar</taxon>
        <taxon>Stramenopiles</taxon>
        <taxon>Oomycota</taxon>
        <taxon>Saprolegniomycetes</taxon>
        <taxon>Saprolegniales</taxon>
        <taxon>Verrucalvaceae</taxon>
        <taxon>Aphanomyces</taxon>
    </lineage>
</organism>
<evidence type="ECO:0000256" key="1">
    <source>
        <dbReference type="ARBA" id="ARBA00009646"/>
    </source>
</evidence>
<evidence type="ECO:0000259" key="5">
    <source>
        <dbReference type="PROSITE" id="PS50915"/>
    </source>
</evidence>
<keyword evidence="4" id="KW-0732">Signal</keyword>
<evidence type="ECO:0000256" key="3">
    <source>
        <dbReference type="SAM" id="MobiDB-lite"/>
    </source>
</evidence>
<feature type="domain" description="Beta/gamma crystallin 'Greek key'" evidence="5">
    <location>
        <begin position="21"/>
        <end position="58"/>
    </location>
</feature>
<proteinExistence type="inferred from homology"/>
<dbReference type="PROSITE" id="PS50915">
    <property type="entry name" value="CRYSTALLIN_BETA_GAMMA"/>
    <property type="match status" value="2"/>
</dbReference>
<evidence type="ECO:0000256" key="2">
    <source>
        <dbReference type="ARBA" id="ARBA00022737"/>
    </source>
</evidence>
<protein>
    <submittedName>
        <fullName evidence="7">Aste57867_21017 protein</fullName>
    </submittedName>
</protein>